<accession>A0ABW2J140</accession>
<dbReference type="RefSeq" id="WP_100690170.1">
    <property type="nucleotide sequence ID" value="NZ_JBHTBD010000018.1"/>
</dbReference>
<evidence type="ECO:0000256" key="3">
    <source>
        <dbReference type="ARBA" id="ARBA00034487"/>
    </source>
</evidence>
<reference evidence="11" key="1">
    <citation type="journal article" date="2019" name="Int. J. Syst. Evol. Microbiol.">
        <title>The Global Catalogue of Microorganisms (GCM) 10K type strain sequencing project: providing services to taxonomists for standard genome sequencing and annotation.</title>
        <authorList>
            <consortium name="The Broad Institute Genomics Platform"/>
            <consortium name="The Broad Institute Genome Sequencing Center for Infectious Disease"/>
            <person name="Wu L."/>
            <person name="Ma J."/>
        </authorList>
    </citation>
    <scope>NUCLEOTIDE SEQUENCE [LARGE SCALE GENOMIC DNA]</scope>
    <source>
        <strain evidence="11">CCUG 60559</strain>
    </source>
</reference>
<dbReference type="InterPro" id="IPR029063">
    <property type="entry name" value="SAM-dependent_MTases_sf"/>
</dbReference>
<comment type="similarity">
    <text evidence="3">Belongs to the methyltransferase superfamily. Arsenite methyltransferase family.</text>
</comment>
<comment type="catalytic activity">
    <reaction evidence="7">
        <text>arsenic triglutathione + 2 [thioredoxin]-dithiol + 2 S-adenosyl-L-methionine + H2O = dimethylarsinous acid + 2 [thioredoxin]-disulfide + 3 glutathione + 2 S-adenosyl-L-homocysteine + 2 H(+)</text>
        <dbReference type="Rhea" id="RHEA:69464"/>
        <dbReference type="Rhea" id="RHEA-COMP:10698"/>
        <dbReference type="Rhea" id="RHEA-COMP:10700"/>
        <dbReference type="ChEBI" id="CHEBI:15377"/>
        <dbReference type="ChEBI" id="CHEBI:15378"/>
        <dbReference type="ChEBI" id="CHEBI:23808"/>
        <dbReference type="ChEBI" id="CHEBI:29950"/>
        <dbReference type="ChEBI" id="CHEBI:50058"/>
        <dbReference type="ChEBI" id="CHEBI:57856"/>
        <dbReference type="ChEBI" id="CHEBI:57925"/>
        <dbReference type="ChEBI" id="CHEBI:59789"/>
        <dbReference type="ChEBI" id="CHEBI:183640"/>
        <dbReference type="EC" id="2.1.1.137"/>
    </reaction>
</comment>
<gene>
    <name evidence="10" type="ORF">ACFQQA_18575</name>
</gene>
<dbReference type="SUPFAM" id="SSF53335">
    <property type="entry name" value="S-adenosyl-L-methionine-dependent methyltransferases"/>
    <property type="match status" value="1"/>
</dbReference>
<proteinExistence type="inferred from homology"/>
<dbReference type="Pfam" id="PF13847">
    <property type="entry name" value="Methyltransf_31"/>
    <property type="match status" value="1"/>
</dbReference>
<comment type="catalytic activity">
    <reaction evidence="8">
        <text>arsenic triglutathione + 3 [thioredoxin]-dithiol + 3 S-adenosyl-L-methionine = trimethylarsine + 3 [thioredoxin]-disulfide + 3 glutathione + 3 S-adenosyl-L-homocysteine + 3 H(+)</text>
        <dbReference type="Rhea" id="RHEA:69432"/>
        <dbReference type="Rhea" id="RHEA-COMP:10698"/>
        <dbReference type="Rhea" id="RHEA-COMP:10700"/>
        <dbReference type="ChEBI" id="CHEBI:15378"/>
        <dbReference type="ChEBI" id="CHEBI:27130"/>
        <dbReference type="ChEBI" id="CHEBI:29950"/>
        <dbReference type="ChEBI" id="CHEBI:50058"/>
        <dbReference type="ChEBI" id="CHEBI:57856"/>
        <dbReference type="ChEBI" id="CHEBI:57925"/>
        <dbReference type="ChEBI" id="CHEBI:59789"/>
        <dbReference type="ChEBI" id="CHEBI:183640"/>
        <dbReference type="EC" id="2.1.1.137"/>
    </reaction>
</comment>
<evidence type="ECO:0000259" key="9">
    <source>
        <dbReference type="Pfam" id="PF13847"/>
    </source>
</evidence>
<evidence type="ECO:0000256" key="7">
    <source>
        <dbReference type="ARBA" id="ARBA00047943"/>
    </source>
</evidence>
<dbReference type="EMBL" id="JBHTBD010000018">
    <property type="protein sequence ID" value="MFC7296720.1"/>
    <property type="molecule type" value="Genomic_DNA"/>
</dbReference>
<keyword evidence="11" id="KW-1185">Reference proteome</keyword>
<dbReference type="PANTHER" id="PTHR43675">
    <property type="entry name" value="ARSENITE METHYLTRANSFERASE"/>
    <property type="match status" value="1"/>
</dbReference>
<evidence type="ECO:0000256" key="2">
    <source>
        <dbReference type="ARBA" id="ARBA00022691"/>
    </source>
</evidence>
<evidence type="ECO:0000256" key="5">
    <source>
        <dbReference type="ARBA" id="ARBA00034545"/>
    </source>
</evidence>
<protein>
    <recommendedName>
        <fullName evidence="5">Arsenite methyltransferase</fullName>
        <ecNumber evidence="4">2.1.1.137</ecNumber>
    </recommendedName>
</protein>
<evidence type="ECO:0000313" key="10">
    <source>
        <dbReference type="EMBL" id="MFC7296720.1"/>
    </source>
</evidence>
<evidence type="ECO:0000256" key="6">
    <source>
        <dbReference type="ARBA" id="ARBA00047941"/>
    </source>
</evidence>
<dbReference type="EC" id="2.1.1.137" evidence="4"/>
<name>A0ABW2J140_9GAMM</name>
<comment type="caution">
    <text evidence="10">The sequence shown here is derived from an EMBL/GenBank/DDBJ whole genome shotgun (WGS) entry which is preliminary data.</text>
</comment>
<feature type="domain" description="Methyltransferase" evidence="9">
    <location>
        <begin position="76"/>
        <end position="221"/>
    </location>
</feature>
<dbReference type="Proteomes" id="UP001596506">
    <property type="component" value="Unassembled WGS sequence"/>
</dbReference>
<sequence>MTSAGPGEVQTGGAKEVQALYTELALHPEKDFGWGKGKENARTLDYDPAWLERLPDSVWASAAAVGNPFLLGPIRRGETVVDLGCGAGVDLCIAALLVGDEGQAIGIDFTPAMVVKAKDNVRLTGLSNVAIYAGDIASVPLEDASIDVVISNASINLLTDKACVFNEIFRILRPGGRLQFADMVKDASVESAVSARSASWADCVAGTVEPDSYLKMLEDAGFRQVEFVSFTGYRTAATTIGACFRALKP</sequence>
<dbReference type="GO" id="GO:0032259">
    <property type="term" value="P:methylation"/>
    <property type="evidence" value="ECO:0007669"/>
    <property type="project" value="UniProtKB-KW"/>
</dbReference>
<dbReference type="Gene3D" id="3.40.50.150">
    <property type="entry name" value="Vaccinia Virus protein VP39"/>
    <property type="match status" value="1"/>
</dbReference>
<organism evidence="10 11">
    <name type="scientific">Marinobacter aromaticivorans</name>
    <dbReference type="NCBI Taxonomy" id="1494078"/>
    <lineage>
        <taxon>Bacteria</taxon>
        <taxon>Pseudomonadati</taxon>
        <taxon>Pseudomonadota</taxon>
        <taxon>Gammaproteobacteria</taxon>
        <taxon>Pseudomonadales</taxon>
        <taxon>Marinobacteraceae</taxon>
        <taxon>Marinobacter</taxon>
    </lineage>
</organism>
<keyword evidence="2" id="KW-0949">S-adenosyl-L-methionine</keyword>
<dbReference type="InterPro" id="IPR026669">
    <property type="entry name" value="Arsenite_MeTrfase-like"/>
</dbReference>
<dbReference type="InterPro" id="IPR025714">
    <property type="entry name" value="Methyltranfer_dom"/>
</dbReference>
<comment type="catalytic activity">
    <reaction evidence="6">
        <text>arsenic triglutathione + [thioredoxin]-dithiol + S-adenosyl-L-methionine + 2 H2O = methylarsonous acid + [thioredoxin]-disulfide + 3 glutathione + S-adenosyl-L-homocysteine + H(+)</text>
        <dbReference type="Rhea" id="RHEA:69460"/>
        <dbReference type="Rhea" id="RHEA-COMP:10698"/>
        <dbReference type="Rhea" id="RHEA-COMP:10700"/>
        <dbReference type="ChEBI" id="CHEBI:15377"/>
        <dbReference type="ChEBI" id="CHEBI:15378"/>
        <dbReference type="ChEBI" id="CHEBI:17826"/>
        <dbReference type="ChEBI" id="CHEBI:29950"/>
        <dbReference type="ChEBI" id="CHEBI:50058"/>
        <dbReference type="ChEBI" id="CHEBI:57856"/>
        <dbReference type="ChEBI" id="CHEBI:57925"/>
        <dbReference type="ChEBI" id="CHEBI:59789"/>
        <dbReference type="ChEBI" id="CHEBI:183640"/>
        <dbReference type="EC" id="2.1.1.137"/>
    </reaction>
</comment>
<keyword evidence="1" id="KW-0808">Transferase</keyword>
<evidence type="ECO:0000256" key="1">
    <source>
        <dbReference type="ARBA" id="ARBA00022679"/>
    </source>
</evidence>
<evidence type="ECO:0000256" key="4">
    <source>
        <dbReference type="ARBA" id="ARBA00034521"/>
    </source>
</evidence>
<dbReference type="GO" id="GO:0008168">
    <property type="term" value="F:methyltransferase activity"/>
    <property type="evidence" value="ECO:0007669"/>
    <property type="project" value="UniProtKB-KW"/>
</dbReference>
<dbReference type="CDD" id="cd02440">
    <property type="entry name" value="AdoMet_MTases"/>
    <property type="match status" value="1"/>
</dbReference>
<evidence type="ECO:0000313" key="11">
    <source>
        <dbReference type="Proteomes" id="UP001596506"/>
    </source>
</evidence>
<dbReference type="PANTHER" id="PTHR43675:SF8">
    <property type="entry name" value="ARSENITE METHYLTRANSFERASE"/>
    <property type="match status" value="1"/>
</dbReference>
<keyword evidence="10" id="KW-0489">Methyltransferase</keyword>
<evidence type="ECO:0000256" key="8">
    <source>
        <dbReference type="ARBA" id="ARBA00048428"/>
    </source>
</evidence>